<dbReference type="EMBL" id="AUPC02000610">
    <property type="protein sequence ID" value="POG57837.1"/>
    <property type="molecule type" value="Genomic_DNA"/>
</dbReference>
<name>A0A2P4NXI3_RHIID</name>
<reference evidence="4 5" key="1">
    <citation type="journal article" date="2013" name="Proc. Natl. Acad. Sci. U.S.A.">
        <title>Genome of an arbuscular mycorrhizal fungus provides insight into the oldest plant symbiosis.</title>
        <authorList>
            <person name="Tisserant E."/>
            <person name="Malbreil M."/>
            <person name="Kuo A."/>
            <person name="Kohler A."/>
            <person name="Symeonidi A."/>
            <person name="Balestrini R."/>
            <person name="Charron P."/>
            <person name="Duensing N."/>
            <person name="Frei Dit Frey N."/>
            <person name="Gianinazzi-Pearson V."/>
            <person name="Gilbert L.B."/>
            <person name="Handa Y."/>
            <person name="Herr J.R."/>
            <person name="Hijri M."/>
            <person name="Koul R."/>
            <person name="Kawaguchi M."/>
            <person name="Krajinski F."/>
            <person name="Lammers P.J."/>
            <person name="Masclaux F.G."/>
            <person name="Murat C."/>
            <person name="Morin E."/>
            <person name="Ndikumana S."/>
            <person name="Pagni M."/>
            <person name="Petitpierre D."/>
            <person name="Requena N."/>
            <person name="Rosikiewicz P."/>
            <person name="Riley R."/>
            <person name="Saito K."/>
            <person name="San Clemente H."/>
            <person name="Shapiro H."/>
            <person name="van Tuinen D."/>
            <person name="Becard G."/>
            <person name="Bonfante P."/>
            <person name="Paszkowski U."/>
            <person name="Shachar-Hill Y.Y."/>
            <person name="Tuskan G.A."/>
            <person name="Young P.W."/>
            <person name="Sanders I.R."/>
            <person name="Henrissat B."/>
            <person name="Rensing S.A."/>
            <person name="Grigoriev I.V."/>
            <person name="Corradi N."/>
            <person name="Roux C."/>
            <person name="Martin F."/>
        </authorList>
    </citation>
    <scope>NUCLEOTIDE SEQUENCE [LARGE SCALE GENOMIC DNA]</scope>
    <source>
        <strain evidence="4 5">DAOM 197198</strain>
    </source>
</reference>
<organism evidence="4 5">
    <name type="scientific">Rhizophagus irregularis (strain DAOM 181602 / DAOM 197198 / MUCL 43194)</name>
    <name type="common">Arbuscular mycorrhizal fungus</name>
    <name type="synonym">Glomus intraradices</name>
    <dbReference type="NCBI Taxonomy" id="747089"/>
    <lineage>
        <taxon>Eukaryota</taxon>
        <taxon>Fungi</taxon>
        <taxon>Fungi incertae sedis</taxon>
        <taxon>Mucoromycota</taxon>
        <taxon>Glomeromycotina</taxon>
        <taxon>Glomeromycetes</taxon>
        <taxon>Glomerales</taxon>
        <taxon>Glomeraceae</taxon>
        <taxon>Rhizophagus</taxon>
    </lineage>
</organism>
<comment type="caution">
    <text evidence="4">The sequence shown here is derived from an EMBL/GenBank/DDBJ whole genome shotgun (WGS) entry which is preliminary data.</text>
</comment>
<dbReference type="InterPro" id="IPR006553">
    <property type="entry name" value="Leu-rich_rpt_Cys-con_subtyp"/>
</dbReference>
<dbReference type="PANTHER" id="PTHR13318">
    <property type="entry name" value="PARTNER OF PAIRED, ISOFORM B-RELATED"/>
    <property type="match status" value="1"/>
</dbReference>
<gene>
    <name evidence="4" type="ORF">GLOIN_2v1886291</name>
</gene>
<dbReference type="GO" id="GO:0031146">
    <property type="term" value="P:SCF-dependent proteasomal ubiquitin-dependent protein catabolic process"/>
    <property type="evidence" value="ECO:0007669"/>
    <property type="project" value="TreeGrafter"/>
</dbReference>
<dbReference type="AlphaFoldDB" id="A0A2P4NXI3"/>
<evidence type="ECO:0008006" key="6">
    <source>
        <dbReference type="Google" id="ProtNLM"/>
    </source>
</evidence>
<evidence type="ECO:0000256" key="3">
    <source>
        <dbReference type="SAM" id="MobiDB-lite"/>
    </source>
</evidence>
<evidence type="ECO:0000256" key="1">
    <source>
        <dbReference type="ARBA" id="ARBA00022614"/>
    </source>
</evidence>
<dbReference type="InterPro" id="IPR032675">
    <property type="entry name" value="LRR_dom_sf"/>
</dbReference>
<sequence>MESDQPVGGVQKNKAFRVKHLTALTNIPSKSTSPETSSSELNSSESGSSSETSSSESSSSSGSSSESSSSSETSSSESGSSDSDIDEIYLPECDLENSRSINNIWEREANLEWRKRMEFLFGRIVQGNYTVKEYYSKLKECNLSKDYPEWLLKNLFLKGLSPENAFKVLLNGLQALALDDIVERLSPEQHIELKGKDLYPGQSLPNDYKNYCAKEHPRLNKFIRIERAKDLSRLKKFIKLVRRKQTPVYCSNVTHFELSYYHSLSDKKIISIVHSCPNITHLSFINSIAFSNRALELIASSYPNLKYLNLCIDRPGGFRSFHTREVDGSGLWRIAKSCHRLEYLNISNRREYSETSICNVIHSCPRLQQFDLSFCQITDITIKEIAGSCLNLKYLNLEGCNNISKEAVDQLVSLNPNIHVENFVPIRVPSLDVIRELVRSLGIPHDAPRDVVSLDNSIIDGLSRRLSERCILARPSPRNGGRLLYQPRAL</sequence>
<dbReference type="InterPro" id="IPR025875">
    <property type="entry name" value="Leu-rich_rpt_4"/>
</dbReference>
<reference evidence="4 5" key="2">
    <citation type="journal article" date="2018" name="New Phytol.">
        <title>High intraspecific genome diversity in the model arbuscular mycorrhizal symbiont Rhizophagus irregularis.</title>
        <authorList>
            <person name="Chen E.C.H."/>
            <person name="Morin E."/>
            <person name="Beaudet D."/>
            <person name="Noel J."/>
            <person name="Yildirir G."/>
            <person name="Ndikumana S."/>
            <person name="Charron P."/>
            <person name="St-Onge C."/>
            <person name="Giorgi J."/>
            <person name="Kruger M."/>
            <person name="Marton T."/>
            <person name="Ropars J."/>
            <person name="Grigoriev I.V."/>
            <person name="Hainaut M."/>
            <person name="Henrissat B."/>
            <person name="Roux C."/>
            <person name="Martin F."/>
            <person name="Corradi N."/>
        </authorList>
    </citation>
    <scope>NUCLEOTIDE SEQUENCE [LARGE SCALE GENOMIC DNA]</scope>
    <source>
        <strain evidence="4 5">DAOM 197198</strain>
    </source>
</reference>
<evidence type="ECO:0000313" key="5">
    <source>
        <dbReference type="Proteomes" id="UP000018888"/>
    </source>
</evidence>
<evidence type="ECO:0000256" key="2">
    <source>
        <dbReference type="ARBA" id="ARBA00022737"/>
    </source>
</evidence>
<dbReference type="SMART" id="SM00367">
    <property type="entry name" value="LRR_CC"/>
    <property type="match status" value="5"/>
</dbReference>
<protein>
    <recommendedName>
        <fullName evidence="6">RNI-like protein</fullName>
    </recommendedName>
</protein>
<keyword evidence="5" id="KW-1185">Reference proteome</keyword>
<proteinExistence type="predicted"/>
<dbReference type="SUPFAM" id="SSF52047">
    <property type="entry name" value="RNI-like"/>
    <property type="match status" value="1"/>
</dbReference>
<feature type="region of interest" description="Disordered" evidence="3">
    <location>
        <begin position="21"/>
        <end position="86"/>
    </location>
</feature>
<dbReference type="VEuPathDB" id="FungiDB:RhiirFUN_003408"/>
<evidence type="ECO:0000313" key="4">
    <source>
        <dbReference type="EMBL" id="POG57837.1"/>
    </source>
</evidence>
<dbReference type="Proteomes" id="UP000018888">
    <property type="component" value="Unassembled WGS sequence"/>
</dbReference>
<dbReference type="Gene3D" id="3.80.10.10">
    <property type="entry name" value="Ribonuclease Inhibitor"/>
    <property type="match status" value="2"/>
</dbReference>
<accession>A0A2P4NXI3</accession>
<dbReference type="GO" id="GO:0019005">
    <property type="term" value="C:SCF ubiquitin ligase complex"/>
    <property type="evidence" value="ECO:0007669"/>
    <property type="project" value="TreeGrafter"/>
</dbReference>
<keyword evidence="1" id="KW-0433">Leucine-rich repeat</keyword>
<feature type="compositionally biased region" description="Low complexity" evidence="3">
    <location>
        <begin position="29"/>
        <end position="82"/>
    </location>
</feature>
<keyword evidence="2" id="KW-0677">Repeat</keyword>
<dbReference type="Pfam" id="PF12799">
    <property type="entry name" value="LRR_4"/>
    <property type="match status" value="1"/>
</dbReference>